<protein>
    <submittedName>
        <fullName evidence="1">Uncharacterized protein</fullName>
    </submittedName>
</protein>
<dbReference type="EMBL" id="KF602051">
    <property type="protein sequence ID" value="AHE40140.1"/>
    <property type="molecule type" value="Genomic_DNA"/>
</dbReference>
<geneLocation type="plasmid" evidence="1">
    <name>pFRL6</name>
</geneLocation>
<keyword evidence="1" id="KW-0614">Plasmid</keyword>
<gene>
    <name evidence="1" type="ORF">pFRL6_53</name>
</gene>
<sequence>MSDPFYATVNHRAVLSQFGLLRRVESSALVTGDREVLRVDDLVFHISLAQSVVRDEYSGLHLTTINPKVGRLDVTTLRFDELTVIIGPPGLRQRLGKRLTAHDADLIRAGVRSPAMEHAVRDHLRFYTGRPYPIG</sequence>
<organism evidence="1">
    <name type="scientific">Streptomyces sp. F12</name>
    <dbReference type="NCBI Taxonomy" id="1436084"/>
    <lineage>
        <taxon>Bacteria</taxon>
        <taxon>Bacillati</taxon>
        <taxon>Actinomycetota</taxon>
        <taxon>Actinomycetes</taxon>
        <taxon>Kitasatosporales</taxon>
        <taxon>Streptomycetaceae</taxon>
        <taxon>Streptomyces</taxon>
    </lineage>
</organism>
<dbReference type="AlphaFoldDB" id="V9Z3S2"/>
<reference evidence="1" key="1">
    <citation type="submission" date="2013-09" db="EMBL/GenBank/DDBJ databases">
        <title>Complete nucleotide sequence of Streptomyces linear plasmid pFRL6.</title>
        <authorList>
            <person name="Chen Z."/>
            <person name="Fang P."/>
            <person name="Qin Z."/>
        </authorList>
    </citation>
    <scope>NUCLEOTIDE SEQUENCE</scope>
    <source>
        <plasmid evidence="1">pFRL6</plasmid>
    </source>
</reference>
<dbReference type="RefSeq" id="WP_024127404.1">
    <property type="nucleotide sequence ID" value="NC_023286.1"/>
</dbReference>
<accession>V9Z3S2</accession>
<name>V9Z3S2_9ACTN</name>
<proteinExistence type="predicted"/>
<evidence type="ECO:0000313" key="1">
    <source>
        <dbReference type="EMBL" id="AHE40140.1"/>
    </source>
</evidence>